<feature type="compositionally biased region" description="Basic and acidic residues" evidence="1">
    <location>
        <begin position="40"/>
        <end position="49"/>
    </location>
</feature>
<proteinExistence type="predicted"/>
<gene>
    <name evidence="2" type="ORF">PR048_033514</name>
</gene>
<sequence length="760" mass="83847">MAQQFPASILDAISDRDSNHDGAQPAPKRSRRAHGGGGERSVKEAEQGYRRSVRPADNSRRSKDESNGAATTQVRRHVRNASSQSAWVGLAEQAVYCTGPRIAVDRRCQYFAIPAILGCGVTGSFEFPINRTSGLAATSLFRNLELICPARGKSAGNSQAHAEEYTTCRQVDQKCSFYREQPIGTVTYASKCQLVKEIRKYFPHHNVNVKGLTGKGGFTTMFAKVFFARGFEDMTVDQDVCAYNVFLRNKLLQTNVNEEKVQASQVALSACSVCARALARFKRTRSFHSYEPLGIVGRRVFSGSPVFPAPSFQRRSMFTSLTLIGSQDLAVKSRPNLFTHSLTLKCALIRRVGPRVPESIISHTQGSFQVYVFKIGFEKTKFHSPLYQITIAFKPGESLKELKLYSSPPHETVADEAALSTKRNATFYVCGVEYDGLPVHVGRGTTYTIFSKESCKEFGSGREENTGLDEYFCAAKLGQVLQYYSLYYTLNPNNGKSRSMSEVIRPCIYELAYNLYSAYAKPTNSHSARRCWGRVAERLARSPPAKANRVQSPAGSPDFRKWESCRTMPLVCGAFSGIFRFPRSFIPGAAPYSLQSPSSALETSLLRAGQISSHRTGVLAVADVLMRATRTSAVLSLAANDNAHLVKASISSDVQGRPLPSRGPYSGDVASVFTARPAVCVRCDVRRALRNVMRESHIPSMLATPSEKLFLCKISLQLSAHECGALSLWCESPDLVKLRLQEAEEYPGSRTIAGLHKRLK</sequence>
<feature type="region of interest" description="Disordered" evidence="1">
    <location>
        <begin position="1"/>
        <end position="78"/>
    </location>
</feature>
<evidence type="ECO:0000256" key="1">
    <source>
        <dbReference type="SAM" id="MobiDB-lite"/>
    </source>
</evidence>
<accession>A0ABQ9G0H0</accession>
<evidence type="ECO:0000313" key="2">
    <source>
        <dbReference type="EMBL" id="KAJ8865990.1"/>
    </source>
</evidence>
<dbReference type="Proteomes" id="UP001159363">
    <property type="component" value="Chromosome 16"/>
</dbReference>
<protein>
    <submittedName>
        <fullName evidence="2">Uncharacterized protein</fullName>
    </submittedName>
</protein>
<organism evidence="2 3">
    <name type="scientific">Dryococelus australis</name>
    <dbReference type="NCBI Taxonomy" id="614101"/>
    <lineage>
        <taxon>Eukaryota</taxon>
        <taxon>Metazoa</taxon>
        <taxon>Ecdysozoa</taxon>
        <taxon>Arthropoda</taxon>
        <taxon>Hexapoda</taxon>
        <taxon>Insecta</taxon>
        <taxon>Pterygota</taxon>
        <taxon>Neoptera</taxon>
        <taxon>Polyneoptera</taxon>
        <taxon>Phasmatodea</taxon>
        <taxon>Verophasmatodea</taxon>
        <taxon>Anareolatae</taxon>
        <taxon>Phasmatidae</taxon>
        <taxon>Eurycanthinae</taxon>
        <taxon>Dryococelus</taxon>
    </lineage>
</organism>
<reference evidence="2 3" key="1">
    <citation type="submission" date="2023-02" db="EMBL/GenBank/DDBJ databases">
        <title>LHISI_Scaffold_Assembly.</title>
        <authorList>
            <person name="Stuart O.P."/>
            <person name="Cleave R."/>
            <person name="Magrath M.J.L."/>
            <person name="Mikheyev A.S."/>
        </authorList>
    </citation>
    <scope>NUCLEOTIDE SEQUENCE [LARGE SCALE GENOMIC DNA]</scope>
    <source>
        <strain evidence="2">Daus_M_001</strain>
        <tissue evidence="2">Leg muscle</tissue>
    </source>
</reference>
<dbReference type="EMBL" id="JARBHB010000017">
    <property type="protein sequence ID" value="KAJ8865990.1"/>
    <property type="molecule type" value="Genomic_DNA"/>
</dbReference>
<comment type="caution">
    <text evidence="2">The sequence shown here is derived from an EMBL/GenBank/DDBJ whole genome shotgun (WGS) entry which is preliminary data.</text>
</comment>
<feature type="compositionally biased region" description="Basic and acidic residues" evidence="1">
    <location>
        <begin position="57"/>
        <end position="66"/>
    </location>
</feature>
<keyword evidence="3" id="KW-1185">Reference proteome</keyword>
<name>A0ABQ9G0H0_9NEOP</name>
<evidence type="ECO:0000313" key="3">
    <source>
        <dbReference type="Proteomes" id="UP001159363"/>
    </source>
</evidence>